<proteinExistence type="predicted"/>
<organism evidence="1">
    <name type="scientific">freshwater metagenome</name>
    <dbReference type="NCBI Taxonomy" id="449393"/>
    <lineage>
        <taxon>unclassified sequences</taxon>
        <taxon>metagenomes</taxon>
        <taxon>ecological metagenomes</taxon>
    </lineage>
</organism>
<reference evidence="1" key="1">
    <citation type="submission" date="2020-05" db="EMBL/GenBank/DDBJ databases">
        <authorList>
            <person name="Chiriac C."/>
            <person name="Salcher M."/>
            <person name="Ghai R."/>
            <person name="Kavagutti S V."/>
        </authorList>
    </citation>
    <scope>NUCLEOTIDE SEQUENCE</scope>
</reference>
<evidence type="ECO:0000313" key="1">
    <source>
        <dbReference type="EMBL" id="CAB4347593.1"/>
    </source>
</evidence>
<protein>
    <submittedName>
        <fullName evidence="1">Unannotated protein</fullName>
    </submittedName>
</protein>
<dbReference type="AlphaFoldDB" id="A0A6J6A778"/>
<sequence>MDQERLGGVADAWPVDLRVERNRGGLLKVGGAINVDVAVA</sequence>
<dbReference type="EMBL" id="CAESAN010000223">
    <property type="protein sequence ID" value="CAB4347593.1"/>
    <property type="molecule type" value="Genomic_DNA"/>
</dbReference>
<name>A0A6J6A778_9ZZZZ</name>
<accession>A0A6J6A778</accession>
<gene>
    <name evidence="1" type="ORF">UFOPK3547_01747</name>
</gene>